<feature type="transmembrane region" description="Helical" evidence="1">
    <location>
        <begin position="23"/>
        <end position="45"/>
    </location>
</feature>
<protein>
    <submittedName>
        <fullName evidence="2">Uncharacterized protein</fullName>
    </submittedName>
</protein>
<dbReference type="AlphaFoldDB" id="A0A0G1CFA4"/>
<keyword evidence="1" id="KW-0472">Membrane</keyword>
<keyword evidence="1" id="KW-1133">Transmembrane helix</keyword>
<feature type="transmembrane region" description="Helical" evidence="1">
    <location>
        <begin position="93"/>
        <end position="112"/>
    </location>
</feature>
<comment type="caution">
    <text evidence="2">The sequence shown here is derived from an EMBL/GenBank/DDBJ whole genome shotgun (WGS) entry which is preliminary data.</text>
</comment>
<feature type="transmembrane region" description="Helical" evidence="1">
    <location>
        <begin position="65"/>
        <end position="81"/>
    </location>
</feature>
<dbReference type="EMBL" id="LCDO01000002">
    <property type="protein sequence ID" value="KKS57256.1"/>
    <property type="molecule type" value="Genomic_DNA"/>
</dbReference>
<sequence>MYSIKNIFSLSYWFSQTPLLGSAAFWVMLIIFGLFLLAAIILKVLSQSPHYDVFARRGLKKISRLLGWMGVWGLIIVFFRYEFTPILSRRFMLGLWIIGLVVWLVFIVKYFLKIVPKRMAEKLEKERLNKYLP</sequence>
<dbReference type="Proteomes" id="UP000034837">
    <property type="component" value="Unassembled WGS sequence"/>
</dbReference>
<proteinExistence type="predicted"/>
<evidence type="ECO:0000313" key="3">
    <source>
        <dbReference type="Proteomes" id="UP000034837"/>
    </source>
</evidence>
<accession>A0A0G1CFA4</accession>
<reference evidence="2 3" key="1">
    <citation type="journal article" date="2015" name="Nature">
        <title>rRNA introns, odd ribosomes, and small enigmatic genomes across a large radiation of phyla.</title>
        <authorList>
            <person name="Brown C.T."/>
            <person name="Hug L.A."/>
            <person name="Thomas B.C."/>
            <person name="Sharon I."/>
            <person name="Castelle C.J."/>
            <person name="Singh A."/>
            <person name="Wilkins M.J."/>
            <person name="Williams K.H."/>
            <person name="Banfield J.F."/>
        </authorList>
    </citation>
    <scope>NUCLEOTIDE SEQUENCE [LARGE SCALE GENOMIC DNA]</scope>
</reference>
<gene>
    <name evidence="2" type="ORF">UV20_C0002G0045</name>
</gene>
<organism evidence="2 3">
    <name type="scientific">Candidatus Magasanikbacteria bacterium GW2011_GWA2_42_32</name>
    <dbReference type="NCBI Taxonomy" id="1619039"/>
    <lineage>
        <taxon>Bacteria</taxon>
        <taxon>Candidatus Magasanikiibacteriota</taxon>
    </lineage>
</organism>
<evidence type="ECO:0000256" key="1">
    <source>
        <dbReference type="SAM" id="Phobius"/>
    </source>
</evidence>
<keyword evidence="1" id="KW-0812">Transmembrane</keyword>
<name>A0A0G1CFA4_9BACT</name>
<evidence type="ECO:0000313" key="2">
    <source>
        <dbReference type="EMBL" id="KKS57256.1"/>
    </source>
</evidence>